<evidence type="ECO:0000256" key="1">
    <source>
        <dbReference type="SAM" id="MobiDB-lite"/>
    </source>
</evidence>
<dbReference type="EMBL" id="CYKH01001089">
    <property type="protein sequence ID" value="CUG82963.1"/>
    <property type="molecule type" value="Genomic_DNA"/>
</dbReference>
<evidence type="ECO:0000313" key="2">
    <source>
        <dbReference type="EMBL" id="CUG82963.1"/>
    </source>
</evidence>
<keyword evidence="3" id="KW-1185">Reference proteome</keyword>
<feature type="compositionally biased region" description="Polar residues" evidence="1">
    <location>
        <begin position="188"/>
        <end position="197"/>
    </location>
</feature>
<reference evidence="3" key="1">
    <citation type="submission" date="2015-09" db="EMBL/GenBank/DDBJ databases">
        <authorList>
            <consortium name="Pathogen Informatics"/>
        </authorList>
    </citation>
    <scope>NUCLEOTIDE SEQUENCE [LARGE SCALE GENOMIC DNA]</scope>
    <source>
        <strain evidence="3">Lake Konstanz</strain>
    </source>
</reference>
<feature type="region of interest" description="Disordered" evidence="1">
    <location>
        <begin position="149"/>
        <end position="234"/>
    </location>
</feature>
<evidence type="ECO:0000313" key="3">
    <source>
        <dbReference type="Proteomes" id="UP000051952"/>
    </source>
</evidence>
<name>A0A0S4J5L2_BODSA</name>
<evidence type="ECO:0008006" key="4">
    <source>
        <dbReference type="Google" id="ProtNLM"/>
    </source>
</evidence>
<dbReference type="VEuPathDB" id="TriTrypDB:BSAL_87365"/>
<dbReference type="Proteomes" id="UP000051952">
    <property type="component" value="Unassembled WGS sequence"/>
</dbReference>
<protein>
    <recommendedName>
        <fullName evidence="4">UBX domain-containing protein</fullName>
    </recommendedName>
</protein>
<sequence length="387" mass="41195">MSSLPYRQNVEALKREVDELERLTSDERSSMDHILSKADRALGAQRSTVVAAASSVAKRTPLAARQPERRPAPPAAPSAAHHQRSVVGPASSRGYTSSIDAIGKEANERVAMSNLLVAEGWSAAQVRAALFATNGASLESVRGWLQSMPKSHHAAPTNAPPPPSHQAVVVESSSLPSNGVAGSALNAARSQKQQQPSKPLVAGAPHQESPYRQRAVDQESLPSVGSVSSTPVSKIMSREPIRAMPSSHKVQPAISSELSRATPAVGFDAFEAQTMTARGVALSTSVPPAPSSTSAPSVSIQIRDSRGVVRHLGGKLFYEHDSLKLVVMEYFRLYPQTPAPRIGCDVRLVVPWLQRSYSHEELSTVTLSEASLCPTATVVIQVAKHVS</sequence>
<gene>
    <name evidence="2" type="ORF">BSAL_87365</name>
</gene>
<organism evidence="2 3">
    <name type="scientific">Bodo saltans</name>
    <name type="common">Flagellated protozoan</name>
    <dbReference type="NCBI Taxonomy" id="75058"/>
    <lineage>
        <taxon>Eukaryota</taxon>
        <taxon>Discoba</taxon>
        <taxon>Euglenozoa</taxon>
        <taxon>Kinetoplastea</taxon>
        <taxon>Metakinetoplastina</taxon>
        <taxon>Eubodonida</taxon>
        <taxon>Bodonidae</taxon>
        <taxon>Bodo</taxon>
    </lineage>
</organism>
<proteinExistence type="predicted"/>
<feature type="region of interest" description="Disordered" evidence="1">
    <location>
        <begin position="53"/>
        <end position="95"/>
    </location>
</feature>
<dbReference type="AlphaFoldDB" id="A0A0S4J5L2"/>
<feature type="compositionally biased region" description="Low complexity" evidence="1">
    <location>
        <begin position="220"/>
        <end position="233"/>
    </location>
</feature>
<accession>A0A0S4J5L2</accession>